<dbReference type="GeneID" id="120624146"/>
<dbReference type="AlphaFoldDB" id="S4PIR9"/>
<dbReference type="GO" id="GO:0032981">
    <property type="term" value="P:mitochondrial respiratory chain complex I assembly"/>
    <property type="evidence" value="ECO:0007669"/>
    <property type="project" value="InterPro"/>
</dbReference>
<evidence type="ECO:0000256" key="1">
    <source>
        <dbReference type="SAM" id="Coils"/>
    </source>
</evidence>
<dbReference type="GO" id="GO:0005739">
    <property type="term" value="C:mitochondrion"/>
    <property type="evidence" value="ECO:0007669"/>
    <property type="project" value="TreeGrafter"/>
</dbReference>
<organism evidence="3">
    <name type="scientific">Pararge aegeria</name>
    <name type="common">speckled wood butterfly</name>
    <dbReference type="NCBI Taxonomy" id="116150"/>
    <lineage>
        <taxon>Eukaryota</taxon>
        <taxon>Metazoa</taxon>
        <taxon>Ecdysozoa</taxon>
        <taxon>Arthropoda</taxon>
        <taxon>Hexapoda</taxon>
        <taxon>Insecta</taxon>
        <taxon>Pterygota</taxon>
        <taxon>Neoptera</taxon>
        <taxon>Endopterygota</taxon>
        <taxon>Lepidoptera</taxon>
        <taxon>Glossata</taxon>
        <taxon>Ditrysia</taxon>
        <taxon>Papilionoidea</taxon>
        <taxon>Nymphalidae</taxon>
        <taxon>Satyrinae</taxon>
        <taxon>Satyrini</taxon>
        <taxon>Parargina</taxon>
        <taxon>Pararge</taxon>
    </lineage>
</organism>
<sequence length="215" mass="24639">MGGLVSKAMRPIKSFNIENRAHRVISKEKPTVAPSYPSTVEELKRIREVDPDIDVKLAQKDPELDERLKDVYVTSLGRPEDDVTKEKQGQSAKRLLPQDRKAPPDFDFGLKEPEKVPYGRTTLRHAIDYISSHQTNPEEVTAEKIAFEYKLKVEDVENILKYFKTYEVYLPATKTTPATFAGPTVLRRQLLKSNVKEIESKKEEEDNKQAQVKNI</sequence>
<dbReference type="PANTHER" id="PTHR13338:SF4">
    <property type="entry name" value="NADH DEHYDROGENASE [UBIQUINONE] 1 ALPHA SUBCOMPLEX ASSEMBLY FACTOR 4"/>
    <property type="match status" value="1"/>
</dbReference>
<dbReference type="Pfam" id="PF06784">
    <property type="entry name" value="UPF0240"/>
    <property type="match status" value="1"/>
</dbReference>
<reference evidence="3" key="2">
    <citation type="submission" date="2013-05" db="EMBL/GenBank/DDBJ databases">
        <authorList>
            <person name="Carter J.-M."/>
            <person name="Baker S.C."/>
            <person name="Pink R."/>
            <person name="Carter D.R.F."/>
            <person name="Collins A."/>
            <person name="Tomlin J."/>
            <person name="Gibbs M."/>
            <person name="Breuker C.J."/>
        </authorList>
    </citation>
    <scope>NUCLEOTIDE SEQUENCE</scope>
    <source>
        <tissue evidence="3">Ovary</tissue>
    </source>
</reference>
<name>S4PIR9_9NEOP</name>
<feature type="compositionally biased region" description="Basic and acidic residues" evidence="2">
    <location>
        <begin position="78"/>
        <end position="88"/>
    </location>
</feature>
<feature type="coiled-coil region" evidence="1">
    <location>
        <begin position="188"/>
        <end position="215"/>
    </location>
</feature>
<keyword evidence="1" id="KW-0175">Coiled coil</keyword>
<dbReference type="RefSeq" id="XP_039746450.1">
    <property type="nucleotide sequence ID" value="XM_039890516.1"/>
</dbReference>
<dbReference type="InterPro" id="IPR009622">
    <property type="entry name" value="NDUFAF4"/>
</dbReference>
<proteinExistence type="predicted"/>
<accession>S4PIR9</accession>
<reference evidence="3" key="1">
    <citation type="journal article" date="2013" name="BMC Genomics">
        <title>Unscrambling butterfly oogenesis.</title>
        <authorList>
            <person name="Carter J.M."/>
            <person name="Baker S.C."/>
            <person name="Pink R."/>
            <person name="Carter D.R."/>
            <person name="Collins A."/>
            <person name="Tomlin J."/>
            <person name="Gibbs M."/>
            <person name="Breuker C.J."/>
        </authorList>
    </citation>
    <scope>NUCLEOTIDE SEQUENCE</scope>
    <source>
        <tissue evidence="3">Ovary</tissue>
    </source>
</reference>
<dbReference type="EMBL" id="GAIX01000094">
    <property type="protein sequence ID" value="JAA92466.1"/>
    <property type="molecule type" value="Transcribed_RNA"/>
</dbReference>
<evidence type="ECO:0000256" key="2">
    <source>
        <dbReference type="SAM" id="MobiDB-lite"/>
    </source>
</evidence>
<evidence type="ECO:0000313" key="3">
    <source>
        <dbReference type="EMBL" id="JAA92466.1"/>
    </source>
</evidence>
<protein>
    <submittedName>
        <fullName evidence="3">Protein NDUFAF4-like protein</fullName>
    </submittedName>
</protein>
<dbReference type="PANTHER" id="PTHR13338">
    <property type="entry name" value="UPF0240 PROTEIN"/>
    <property type="match status" value="1"/>
</dbReference>
<feature type="region of interest" description="Disordered" evidence="2">
    <location>
        <begin position="76"/>
        <end position="104"/>
    </location>
</feature>